<dbReference type="Gene3D" id="3.90.1300.10">
    <property type="entry name" value="Amidase signature (AS) domain"/>
    <property type="match status" value="1"/>
</dbReference>
<dbReference type="EMBL" id="PVGH01000075">
    <property type="protein sequence ID" value="PRF58787.1"/>
    <property type="molecule type" value="Genomic_DNA"/>
</dbReference>
<name>A0A2S9MAN0_9BURK</name>
<dbReference type="InterPro" id="IPR000120">
    <property type="entry name" value="Amidase"/>
</dbReference>
<evidence type="ECO:0000313" key="2">
    <source>
        <dbReference type="EMBL" id="PRF58787.1"/>
    </source>
</evidence>
<organism evidence="2 3">
    <name type="scientific">Burkholderia multivorans</name>
    <dbReference type="NCBI Taxonomy" id="87883"/>
    <lineage>
        <taxon>Bacteria</taxon>
        <taxon>Pseudomonadati</taxon>
        <taxon>Pseudomonadota</taxon>
        <taxon>Betaproteobacteria</taxon>
        <taxon>Burkholderiales</taxon>
        <taxon>Burkholderiaceae</taxon>
        <taxon>Burkholderia</taxon>
        <taxon>Burkholderia cepacia complex</taxon>
    </lineage>
</organism>
<evidence type="ECO:0000313" key="3">
    <source>
        <dbReference type="Proteomes" id="UP000238982"/>
    </source>
</evidence>
<dbReference type="PANTHER" id="PTHR11895">
    <property type="entry name" value="TRANSAMIDASE"/>
    <property type="match status" value="1"/>
</dbReference>
<accession>A0A2S9MAN0</accession>
<reference evidence="2 3" key="1">
    <citation type="submission" date="2018-03" db="EMBL/GenBank/DDBJ databases">
        <authorList>
            <person name="Keele B.F."/>
        </authorList>
    </citation>
    <scope>NUCLEOTIDE SEQUENCE [LARGE SCALE GENOMIC DNA]</scope>
    <source>
        <strain evidence="2 3">AU19729</strain>
    </source>
</reference>
<dbReference type="InterPro" id="IPR023631">
    <property type="entry name" value="Amidase_dom"/>
</dbReference>
<dbReference type="OrthoDB" id="8872210at2"/>
<dbReference type="AlphaFoldDB" id="A0A2S9MAN0"/>
<dbReference type="RefSeq" id="WP_012218358.1">
    <property type="nucleotide sequence ID" value="NZ_CADFDP010000009.1"/>
</dbReference>
<dbReference type="GeneID" id="93167992"/>
<dbReference type="KEGG" id="bmk:DM80_6481"/>
<proteinExistence type="predicted"/>
<protein>
    <submittedName>
        <fullName evidence="2">Amidase</fullName>
    </submittedName>
</protein>
<gene>
    <name evidence="2" type="ORF">C6Q15_18390</name>
</gene>
<dbReference type="SUPFAM" id="SSF75304">
    <property type="entry name" value="Amidase signature (AS) enzymes"/>
    <property type="match status" value="1"/>
</dbReference>
<dbReference type="OMA" id="PAIWTIQ"/>
<dbReference type="InterPro" id="IPR036928">
    <property type="entry name" value="AS_sf"/>
</dbReference>
<comment type="caution">
    <text evidence="2">The sequence shown here is derived from an EMBL/GenBank/DDBJ whole genome shotgun (WGS) entry which is preliminary data.</text>
</comment>
<evidence type="ECO:0000259" key="1">
    <source>
        <dbReference type="Pfam" id="PF01425"/>
    </source>
</evidence>
<dbReference type="Proteomes" id="UP000238982">
    <property type="component" value="Unassembled WGS sequence"/>
</dbReference>
<dbReference type="Pfam" id="PF01425">
    <property type="entry name" value="Amidase"/>
    <property type="match status" value="1"/>
</dbReference>
<dbReference type="PANTHER" id="PTHR11895:SF172">
    <property type="entry name" value="GLUTAMYL-TRNA(GLN) AMIDOTRANSFERASE"/>
    <property type="match status" value="1"/>
</dbReference>
<feature type="domain" description="Amidase" evidence="1">
    <location>
        <begin position="27"/>
        <end position="438"/>
    </location>
</feature>
<dbReference type="GO" id="GO:0003824">
    <property type="term" value="F:catalytic activity"/>
    <property type="evidence" value="ECO:0007669"/>
    <property type="project" value="InterPro"/>
</dbReference>
<sequence length="449" mass="47088">MPTDTIDMRDALGIARAVRAGRLSAVEVARQVLDDIGARHAQFNAISMCFDTRALEAAARIDACVRAGRDAGPLAGVPFVVKSNFDVAGYATVAGSPTRLRAPAARCDAAMVDRLVQAGAVPVAATHMDEFACGATGVNPHFGAVRLPADPSRMTGGSSSGSAAAVAAGHVPLALGSDTNGSIRAPAALCGVWAIKPTHGRLSMDGCVPYASSLDVAGGFAANLDDLCALYDALSGTRRDDSPIGHAPLRVGVLTGEFERRADAQVRRAVERATACFAQHDHVQAEPIDESVLEPIRGSARLVSNFEVARRHRALLDADASQVSAPLRERIRTGLAIDDAAYADALAHRAEWQARLAALLERFDILIAPATPYVAPRFCDATVDVNGEALDSKTTLGMFTQPISFAGLPVVSAPCHAKGELPAGVQLIGWPGDERRCLDAARRLVNLGW</sequence>